<evidence type="ECO:0000313" key="4">
    <source>
        <dbReference type="EMBL" id="CSA37502.1"/>
    </source>
</evidence>
<evidence type="ECO:0000313" key="5">
    <source>
        <dbReference type="Proteomes" id="UP000044806"/>
    </source>
</evidence>
<organism evidence="4 5">
    <name type="scientific">Vibrio cholerae</name>
    <dbReference type="NCBI Taxonomy" id="666"/>
    <lineage>
        <taxon>Bacteria</taxon>
        <taxon>Pseudomonadati</taxon>
        <taxon>Pseudomonadota</taxon>
        <taxon>Gammaproteobacteria</taxon>
        <taxon>Vibrionales</taxon>
        <taxon>Vibrionaceae</taxon>
        <taxon>Vibrio</taxon>
    </lineage>
</organism>
<evidence type="ECO:0000256" key="3">
    <source>
        <dbReference type="ARBA" id="ARBA00023163"/>
    </source>
</evidence>
<dbReference type="PRINTS" id="PR00038">
    <property type="entry name" value="HTHLUXR"/>
</dbReference>
<evidence type="ECO:0000256" key="1">
    <source>
        <dbReference type="ARBA" id="ARBA00023015"/>
    </source>
</evidence>
<reference evidence="4 5" key="1">
    <citation type="submission" date="2015-07" db="EMBL/GenBank/DDBJ databases">
        <authorList>
            <consortium name="Pathogen Informatics"/>
        </authorList>
    </citation>
    <scope>NUCLEOTIDE SEQUENCE [LARGE SCALE GENOMIC DNA]</scope>
    <source>
        <strain evidence="4 5">A51</strain>
    </source>
</reference>
<dbReference type="Pfam" id="PF00196">
    <property type="entry name" value="GerE"/>
    <property type="match status" value="1"/>
</dbReference>
<dbReference type="PROSITE" id="PS50043">
    <property type="entry name" value="HTH_LUXR_2"/>
    <property type="match status" value="1"/>
</dbReference>
<dbReference type="InterPro" id="IPR016032">
    <property type="entry name" value="Sig_transdc_resp-reg_C-effctor"/>
</dbReference>
<dbReference type="AlphaFoldDB" id="A0A655PC03"/>
<keyword evidence="2" id="KW-0238">DNA-binding</keyword>
<dbReference type="PANTHER" id="PTHR44688">
    <property type="entry name" value="DNA-BINDING TRANSCRIPTIONAL ACTIVATOR DEVR_DOSR"/>
    <property type="match status" value="1"/>
</dbReference>
<dbReference type="GO" id="GO:0003677">
    <property type="term" value="F:DNA binding"/>
    <property type="evidence" value="ECO:0007669"/>
    <property type="project" value="UniProtKB-KW"/>
</dbReference>
<gene>
    <name evidence="4" type="primary">vieA</name>
    <name evidence="4" type="ORF">ERS013165_01414</name>
</gene>
<sequence>MLHDGLTAEAQEDEPKAIVVKANTLMETSSRILLQAQQSNVRPQAQQEELAQLSERELTVAKMLVEGLTNKEIALQLDINQKTVSTYKTRIMTKLGIKSAMELVRFVTLK</sequence>
<dbReference type="SUPFAM" id="SSF46894">
    <property type="entry name" value="C-terminal effector domain of the bipartite response regulators"/>
    <property type="match status" value="1"/>
</dbReference>
<evidence type="ECO:0000256" key="2">
    <source>
        <dbReference type="ARBA" id="ARBA00023125"/>
    </source>
</evidence>
<keyword evidence="3" id="KW-0804">Transcription</keyword>
<dbReference type="PANTHER" id="PTHR44688:SF16">
    <property type="entry name" value="DNA-BINDING TRANSCRIPTIONAL ACTIVATOR DEVR_DOSR"/>
    <property type="match status" value="1"/>
</dbReference>
<name>A0A655PC03_VIBCL</name>
<dbReference type="InterPro" id="IPR000792">
    <property type="entry name" value="Tscrpt_reg_LuxR_C"/>
</dbReference>
<dbReference type="Proteomes" id="UP000044806">
    <property type="component" value="Unassembled WGS sequence"/>
</dbReference>
<accession>A0A655PC03</accession>
<dbReference type="CDD" id="cd06170">
    <property type="entry name" value="LuxR_C_like"/>
    <property type="match status" value="1"/>
</dbReference>
<dbReference type="SMART" id="SM00421">
    <property type="entry name" value="HTH_LUXR"/>
    <property type="match status" value="1"/>
</dbReference>
<dbReference type="Gene3D" id="1.10.10.10">
    <property type="entry name" value="Winged helix-like DNA-binding domain superfamily/Winged helix DNA-binding domain"/>
    <property type="match status" value="1"/>
</dbReference>
<dbReference type="EMBL" id="CWOW01000006">
    <property type="protein sequence ID" value="CSA37502.1"/>
    <property type="molecule type" value="Genomic_DNA"/>
</dbReference>
<dbReference type="FunFam" id="1.10.10.10:FF:001069">
    <property type="entry name" value="Response regulator VieA"/>
    <property type="match status" value="1"/>
</dbReference>
<dbReference type="GO" id="GO:0006355">
    <property type="term" value="P:regulation of DNA-templated transcription"/>
    <property type="evidence" value="ECO:0007669"/>
    <property type="project" value="InterPro"/>
</dbReference>
<dbReference type="PROSITE" id="PS00622">
    <property type="entry name" value="HTH_LUXR_1"/>
    <property type="match status" value="1"/>
</dbReference>
<proteinExistence type="predicted"/>
<protein>
    <submittedName>
        <fullName evidence="4">Response regulator VieA</fullName>
    </submittedName>
</protein>
<dbReference type="InterPro" id="IPR036388">
    <property type="entry name" value="WH-like_DNA-bd_sf"/>
</dbReference>
<keyword evidence="1" id="KW-0805">Transcription regulation</keyword>